<evidence type="ECO:0000256" key="2">
    <source>
        <dbReference type="SAM" id="MobiDB-lite"/>
    </source>
</evidence>
<keyword evidence="1" id="KW-0175">Coiled coil</keyword>
<dbReference type="STRING" id="1123034.GCA_000685805_02357"/>
<feature type="compositionally biased region" description="Low complexity" evidence="2">
    <location>
        <begin position="2994"/>
        <end position="3010"/>
    </location>
</feature>
<name>A0A379LJ13_9GAMM</name>
<dbReference type="InterPro" id="IPR024973">
    <property type="entry name" value="ESPR"/>
</dbReference>
<keyword evidence="5" id="KW-1185">Reference proteome</keyword>
<dbReference type="Pfam" id="PF05860">
    <property type="entry name" value="TPS"/>
    <property type="match status" value="1"/>
</dbReference>
<dbReference type="NCBIfam" id="TIGR01731">
    <property type="entry name" value="fil_hemag_20aa"/>
    <property type="match status" value="20"/>
</dbReference>
<dbReference type="NCBIfam" id="TIGR01901">
    <property type="entry name" value="adhes_NPXG"/>
    <property type="match status" value="1"/>
</dbReference>
<feature type="region of interest" description="Disordered" evidence="2">
    <location>
        <begin position="2725"/>
        <end position="2756"/>
    </location>
</feature>
<dbReference type="Pfam" id="PF13332">
    <property type="entry name" value="Fil_haemagg_2"/>
    <property type="match status" value="2"/>
</dbReference>
<feature type="region of interest" description="Disordered" evidence="2">
    <location>
        <begin position="2991"/>
        <end position="3010"/>
    </location>
</feature>
<dbReference type="InterPro" id="IPR012334">
    <property type="entry name" value="Pectin_lyas_fold"/>
</dbReference>
<dbReference type="InterPro" id="IPR008638">
    <property type="entry name" value="FhaB/CdiA-like_TPS"/>
</dbReference>
<feature type="compositionally biased region" description="Low complexity" evidence="2">
    <location>
        <begin position="2575"/>
        <end position="2588"/>
    </location>
</feature>
<dbReference type="Proteomes" id="UP000254123">
    <property type="component" value="Unassembled WGS sequence"/>
</dbReference>
<feature type="domain" description="Filamentous haemagglutinin FhaB/tRNA nuclease CdiA-like TPS" evidence="3">
    <location>
        <begin position="106"/>
        <end position="226"/>
    </location>
</feature>
<feature type="region of interest" description="Disordered" evidence="2">
    <location>
        <begin position="468"/>
        <end position="520"/>
    </location>
</feature>
<sequence length="3482" mass="363712">MNANCYRVIFNKARGMLMVVSEAARSQGKTNNPASTGSDISQVAAGSQTSVTAQSGKLDTLRSHLLLALGLASIVGVSNISHADNTKIIADQAAAKNQQATILNSANGTTQVNIQTPSKAGVSRNVFSQFDVGQDGAILNNSRINTQTQMAGWVDGNPWLARGEAKVILNEVNSSDPSKLNGFTEIAGRRAELVIANPAGITCAGCGFINASRTILTTGEAMMKEGKLTGFNVKEGILRVDGTGMNTGDSDYTQLISKTAQINANIAARNLDVITGSNQVSYEDNPENTKVSNTSGSTTNSQTGVALDVSSLGGMYAGKIRLIGTDKGMGVTNAGSINTSGSLSLDANGNLVNSGSLTANQGQVDIDVNNNQINNSGTIASSRNQLNLSSDGLDNTGVISSYDTAKLQQVANIKNLGKDAEIRAGSFDLTATSLTNTGKLLQTGTGKLSIAATNLANRDKAIIGQDLYPKADADPSKPEVIAPTTPPSSANNGSVINNSDDTPADGQPNTPVEPLPTITKDGSIKVDTLSNTQSGSVYANGKMDIQANTVSNTGQSSIGVSSLKLDANGSAINNDSRIQLDAVNWKLANFDNSKGQIIANGGINIDSNSDIKNAEGSLASAADINLATTKDIDNHSGIIQSTDLNVVSKNFNNSEGNINAQGTINIDSSGNLINNKGSISSTKDAHINSDILNNDKGVINSQASLTTHSTSLDNSGQIYSKDQTSITSKDAITNSGTIASAGNANISAGSLTQTGSGSLVAGMDTEGKLIEGNTSNLTVNTTGNLVSQGQHIATGNVSLTGADVNLEDSTTQGQGITTKATTGSVNTKKASIAATDTLSLHSEGTLDNTQGNLSGKVLDIIASALNNTDGKLTQTGSKDLTLKMLKGINNSRGEIASNSNNLTIVTSGLDNSDGKIVHAGSATTNDNKSNKHTLNITASKVNNTKGQVLSLGDQTWKVSGDINNTQGVVQASRFDISASALDNTDGRIQAVNPVQSQPDTQAQPEDTSSRLNISGNITNSISEEDSTGGVIANNTGALDINAKQLVNDNAKISSLGSLSIDSDNLSNSGNVYTEDNLIIANAKHVNNSGSIASQGNTSLNTESFTQNNKGRMIAGLTFEGELSDNNANLTVFSDDKQINSGTNIATGDINLTGSALDLTDSHNQSDNLTLTAKAGDITLDAASTNVSQKASFITTSKFSNDSGVLQAGEFDWQVNELSNVAGSINQTGAKDFTLITTGNINNQQGVIGGTANRLTVHSDDKLNNRTGKIVHNGSDNADIRAFSIDNTEGTIISNNALTVKASKNIDNTQGGIQGDALNVQSQSINNDNGKLISLTGDLQLNSDLVTNQGKNAFIQSGKDLKVNSQRLDNKQSATLWANGSANVSATDSLTNLSGATIASDKQLVIKAGTLTNDAKISSISNEVVLNSDGLNNLSQGQITGATNNVITTRQALNNQGVIGATDKLDINSGAIDNNQGVLSAAEVILNSRSDINNNDGLIAQTSQDKALNITAKGSIQNQNTKVEADQQNAANQKGILANGSANISAGGLDNQSGHIAVDTIEVNLTSADSINNAQGQIQATKGVNLTANNSALLNNQGGQIVADTVDLTVGNTDKGRIDNNTADSLIQGGSKVNITTGIVDNQNTKQVGGDKTQGIIAGDTININTSSVNNKNGQVLTDGNNQPEQTQANDTIAINASSKVNNQSGIIQSQNIGITDNSTTSRSLVLNNDSGRIAANQNVALVAKGFSNQGGEILANGRADVNVIDDIRYTGTNSINANEVALTTKGDFINTGVLSGQNALTINASTIDNQKDSELSSQGTTQLIATSNIDNRGLINGSNTYLKADDSVGNYSHGRIYGDHLAIEANTLNNTPDKFSKVAVDECEAGPGCAVEYAKSQLPPQFITDLLEDEEIDSEIKDILKAPYDDSLTKYYKVSSEPAPVIAARERLDIGVQTLNNNPNQARAGIFNSDFNGQAKILSNGELHIGGGLDTNHHAIGKANTVTNKGASIESVGGMSISADTLNNVNADFDYNLLKTDEQQVMDFLAGGKIYTSDEAYIQLGGWNDHWHKVLVTPEGDTNYGLWVDDERRSYLQRFYTNKVYTATTVSSDPSLIRSGGNTKLNINKAINDNSIIVDAKTLTLSNYTVGPNSGNVDNQSTMGIELTEKANASAINYNTKGKKRNPLSSKRPYTKKSNIDNYSIPTELAETYELPILNQDIDKAVIAYKDGNISDVKSLDSIKTAIETLAQDKQTAVGQPENPSVNKTGTEDALKLLEGFVKADNSKLTDVQKQQLQALLNAQKNGKDIDNAAVQDLIDSLNDTIAQSASEEIRSSNNTPTLPNISLYAINPDSSADYLIETDPAFADYKKWLSSDYMMQRLKLDPSVTHKRLGDGYYEQQLIRDQIMALTGRYYLGDYRSNDEQYKGLMDAGITAAKALNLRPGIALTAEQVANLTTDIVWIEEQTITLADGSTQKALVPKVYTRQAVGQIDGTGSLIAANNLVVNVTGNVTNQGLLVGRNNAYIKSLNLTNESGGVIAGDYLQLNTANDLTNKSLIKAGSAANLEVGGNFNNQSDTYSTSSTKGLSSGSRTDISQLATIYVGDTLKGQTDKQGNPLITFNANVGGNTTFDAGVLDNQGGSTRINTAGNTNLNAVNTGYQTNAIGDANNYFKQGETRDIGSQITGTDNIIITSGGNFTGKAVSITSDNGTVGLQAGNDITLTEGRHTQNLSTANKTTDKGFLSKTTTQSRFDSQSDTAISSNIEGNKVIMDAGNDVNLTATNAIGDKGTSIKAGNNVNILAAQNTSSKSSESSTKKSGVFSSGGLGFTIGKQKQDNDNTQTALTHTASNIGAIDGNVSIEAGNHIQQTGSNVIAGIGDRQSVDSTDTERGNVVYRAKAVDIDNEMDKYTNQSEQKFKQSGLTVSVSSSLVDSAQNIDRLIDAAGNTSSQRMKGLAAISAGLKAEALYGEGKQAAKALQTGNLKDVGNTRIQATIGSSKSQSNSQSYSEQSQGSSIQAANNLAIIATGAGKDSNININASDITVGNNALFKTDNDLNIKGVAQNEQTRSNNKSSSFGIGAYASTNPGKEGASFGITANASGAKGHANSDGTTYANSHIDVGNTTTLDIGNDMTVKGGVLTTDELTGQVAGDLNMESLQDTYVYDSKQKNAGFSADIDLSGNAQANSLSINGGKTNIDADYAAVTEQTAIYTQKADLNVGGKGRFKGAAFTTASAEDNQSVFAQGIETSDIENRSNYDAKAIAAGISIGKAKDTNPEASLNGIGYGTDSDSQTRTTKAGVTGMAGQAEVTTATKDSLNEPLTNSFNASTVNEELGAQVEITRAFGQEAPKAVAELANKKTQAYKTAQKAVTMLTEDLEDTQDPDKKAYLNQKLQQAKHQLKISEQDYNNWKEGGAYRVAAHTAIGALGAGSLEGALTTGGVAATAPTINDIESKVTDALIAQGMNEQTAKSLSGNLTTLTLARACP</sequence>
<dbReference type="InterPro" id="IPR011050">
    <property type="entry name" value="Pectin_lyase_fold/virulence"/>
</dbReference>
<evidence type="ECO:0000256" key="1">
    <source>
        <dbReference type="SAM" id="Coils"/>
    </source>
</evidence>
<accession>A0A379LJ13</accession>
<feature type="coiled-coil region" evidence="1">
    <location>
        <begin position="3382"/>
        <end position="3409"/>
    </location>
</feature>
<dbReference type="InterPro" id="IPR010069">
    <property type="entry name" value="CdiA_FHA1_rpt"/>
</dbReference>
<dbReference type="EMBL" id="UGVC01000001">
    <property type="protein sequence ID" value="SUD90596.1"/>
    <property type="molecule type" value="Genomic_DNA"/>
</dbReference>
<organism evidence="4 5">
    <name type="scientific">Psychrobacter phenylpyruvicus</name>
    <dbReference type="NCBI Taxonomy" id="29432"/>
    <lineage>
        <taxon>Bacteria</taxon>
        <taxon>Pseudomonadati</taxon>
        <taxon>Pseudomonadota</taxon>
        <taxon>Gammaproteobacteria</taxon>
        <taxon>Moraxellales</taxon>
        <taxon>Moraxellaceae</taxon>
        <taxon>Psychrobacter</taxon>
    </lineage>
</organism>
<dbReference type="SUPFAM" id="SSF51126">
    <property type="entry name" value="Pectin lyase-like"/>
    <property type="match status" value="1"/>
</dbReference>
<feature type="region of interest" description="Disordered" evidence="2">
    <location>
        <begin position="993"/>
        <end position="1012"/>
    </location>
</feature>
<feature type="compositionally biased region" description="Low complexity" evidence="2">
    <location>
        <begin position="292"/>
        <end position="302"/>
    </location>
</feature>
<evidence type="ECO:0000313" key="4">
    <source>
        <dbReference type="EMBL" id="SUD90596.1"/>
    </source>
</evidence>
<dbReference type="GO" id="GO:0003824">
    <property type="term" value="F:catalytic activity"/>
    <property type="evidence" value="ECO:0007669"/>
    <property type="project" value="UniProtKB-ARBA"/>
</dbReference>
<proteinExistence type="predicted"/>
<dbReference type="SMART" id="SM00912">
    <property type="entry name" value="Haemagg_act"/>
    <property type="match status" value="1"/>
</dbReference>
<dbReference type="InterPro" id="IPR025157">
    <property type="entry name" value="Hemagglutinin_rpt"/>
</dbReference>
<dbReference type="RefSeq" id="WP_028859797.1">
    <property type="nucleotide sequence ID" value="NZ_CAJHAQ010000001.1"/>
</dbReference>
<protein>
    <submittedName>
        <fullName evidence="4">Filamentous hemagglutinin</fullName>
    </submittedName>
</protein>
<feature type="region of interest" description="Disordered" evidence="2">
    <location>
        <begin position="279"/>
        <end position="302"/>
    </location>
</feature>
<reference evidence="4 5" key="1">
    <citation type="submission" date="2018-06" db="EMBL/GenBank/DDBJ databases">
        <authorList>
            <consortium name="Pathogen Informatics"/>
            <person name="Doyle S."/>
        </authorList>
    </citation>
    <scope>NUCLEOTIDE SEQUENCE [LARGE SCALE GENOMIC DNA]</scope>
    <source>
        <strain evidence="4 5">NCTC10526</strain>
    </source>
</reference>
<feature type="region of interest" description="Disordered" evidence="2">
    <location>
        <begin position="2568"/>
        <end position="2588"/>
    </location>
</feature>
<evidence type="ECO:0000313" key="5">
    <source>
        <dbReference type="Proteomes" id="UP000254123"/>
    </source>
</evidence>
<feature type="compositionally biased region" description="Polar residues" evidence="2">
    <location>
        <begin position="487"/>
        <end position="501"/>
    </location>
</feature>
<gene>
    <name evidence="4" type="primary">fhaB_2</name>
    <name evidence="4" type="ORF">NCTC10526_00930</name>
</gene>
<dbReference type="Pfam" id="PF13018">
    <property type="entry name" value="ESPR"/>
    <property type="match status" value="1"/>
</dbReference>
<evidence type="ECO:0000259" key="3">
    <source>
        <dbReference type="SMART" id="SM00912"/>
    </source>
</evidence>
<dbReference type="Gene3D" id="2.160.20.10">
    <property type="entry name" value="Single-stranded right-handed beta-helix, Pectin lyase-like"/>
    <property type="match status" value="1"/>
</dbReference>
<feature type="compositionally biased region" description="Polar residues" evidence="2">
    <location>
        <begin position="2741"/>
        <end position="2756"/>
    </location>
</feature>